<dbReference type="Gene3D" id="2.160.20.10">
    <property type="entry name" value="Single-stranded right-handed beta-helix, Pectin lyase-like"/>
    <property type="match status" value="2"/>
</dbReference>
<evidence type="ECO:0000313" key="1">
    <source>
        <dbReference type="EMBL" id="KAA5824804.1"/>
    </source>
</evidence>
<dbReference type="Proteomes" id="UP000322315">
    <property type="component" value="Unassembled WGS sequence"/>
</dbReference>
<evidence type="ECO:0000313" key="4">
    <source>
        <dbReference type="Proteomes" id="UP000322315"/>
    </source>
</evidence>
<proteinExistence type="predicted"/>
<dbReference type="Proteomes" id="UP000315145">
    <property type="component" value="Unassembled WGS sequence"/>
</dbReference>
<reference evidence="2 3" key="2">
    <citation type="submission" date="2019-07" db="EMBL/GenBank/DDBJ databases">
        <title>Algibacter marinivivus sp. nov., isolated from the surface of a marine red alga.</title>
        <authorList>
            <person name="Zhong X."/>
            <person name="Xu W."/>
            <person name="Zhang Y."/>
            <person name="Zhang Q."/>
            <person name="Du Z."/>
        </authorList>
    </citation>
    <scope>NUCLEOTIDE SEQUENCE [LARGE SCALE GENOMIC DNA]</scope>
    <source>
        <strain evidence="2 3">RU-4-M-4</strain>
    </source>
</reference>
<dbReference type="RefSeq" id="WP_144116347.1">
    <property type="nucleotide sequence ID" value="NZ_JACHGE010000006.1"/>
</dbReference>
<protein>
    <submittedName>
        <fullName evidence="1">DUF4955 domain-containing protein</fullName>
    </submittedName>
</protein>
<reference evidence="1 4" key="1">
    <citation type="journal article" date="2015" name="Int. J. Syst. Evol. Microbiol.">
        <title>Algibacter amylolyticus sp. nov., isolated from intertidal sediment.</title>
        <authorList>
            <person name="Zhang D.C."/>
            <person name="Wu J."/>
            <person name="Neuner K."/>
            <person name="Yao J."/>
            <person name="Margesin R."/>
        </authorList>
    </citation>
    <scope>NUCLEOTIDE SEQUENCE [LARGE SCALE GENOMIC DNA]</scope>
    <source>
        <strain evidence="1 4">RU-4-M-4</strain>
    </source>
</reference>
<dbReference type="PROSITE" id="PS51257">
    <property type="entry name" value="PROKAR_LIPOPROTEIN"/>
    <property type="match status" value="1"/>
</dbReference>
<dbReference type="AlphaFoldDB" id="A0A5M7BBD9"/>
<name>A0A5M7BBD9_9FLAO</name>
<evidence type="ECO:0000313" key="2">
    <source>
        <dbReference type="EMBL" id="TSJ75969.1"/>
    </source>
</evidence>
<gene>
    <name evidence="1" type="ORF">F2B50_08975</name>
    <name evidence="2" type="ORF">FPF71_08975</name>
</gene>
<dbReference type="SUPFAM" id="SSF51126">
    <property type="entry name" value="Pectin lyase-like"/>
    <property type="match status" value="1"/>
</dbReference>
<accession>A0A5M7BBD9</accession>
<organism evidence="1 4">
    <name type="scientific">Algibacter amylolyticus</name>
    <dbReference type="NCBI Taxonomy" id="1608400"/>
    <lineage>
        <taxon>Bacteria</taxon>
        <taxon>Pseudomonadati</taxon>
        <taxon>Bacteroidota</taxon>
        <taxon>Flavobacteriia</taxon>
        <taxon>Flavobacteriales</taxon>
        <taxon>Flavobacteriaceae</taxon>
        <taxon>Algibacter</taxon>
    </lineage>
</organism>
<dbReference type="EMBL" id="VWRS01000005">
    <property type="protein sequence ID" value="KAA5824804.1"/>
    <property type="molecule type" value="Genomic_DNA"/>
</dbReference>
<dbReference type="EMBL" id="VMBF01000005">
    <property type="protein sequence ID" value="TSJ75969.1"/>
    <property type="molecule type" value="Genomic_DNA"/>
</dbReference>
<sequence>MKKRSIYFYTILFSVIIIGCKAQEESKIYSEYVKNPDTSLLPNFSYAGYNYGEIEIPVNPVRINVTKYGVSVNSKFDQTKNIQKLIDSIGRLGGGVLFFPSGEYSLNAISEERSFLTIDYSNVVLRGDKNTVFMNCQTLIQLEKSPWLSPAILRVGNTLQGTDKFWGIPAGVESKDVFVGATGVGVSGNIYPAKELTKILKNSNKGSKVISVESTGGISPGDFILIAMYNTTDNGNLIHEIMSPWHTFKPYMKNANEAGKNKAASYQWLVEVDRVSKQEIFLKQPCRVDIKTEFKPIVAAAPMLSGIGVENITFASKWKGDYCHHGCKSSNKAESLIMDYGWNAIQFVRTSHSWIKNVTIKNYNCGISLLDTKNVTVEDINISGYNGHYGIKVYSHANDNLIQNVNFEANFTHMLSAEGNSYGNVFRNIHYNLKKNELKANFDFHGFGDKTFAPPADNLFELITGFNNITGGGATFNLPHTAKGNTFWNVTFDGLEKDDDLFRYWVYENKKFGTSNETDDYIYFPGTIVAGAISNHKNIKVNSDIKDRQSDFLYFRDINKSVLPVSLYQAQLNNRLTAQSRNLSN</sequence>
<keyword evidence="3" id="KW-1185">Reference proteome</keyword>
<dbReference type="InterPro" id="IPR012334">
    <property type="entry name" value="Pectin_lyas_fold"/>
</dbReference>
<dbReference type="OrthoDB" id="188639at2"/>
<evidence type="ECO:0000313" key="3">
    <source>
        <dbReference type="Proteomes" id="UP000315145"/>
    </source>
</evidence>
<dbReference type="InterPro" id="IPR011050">
    <property type="entry name" value="Pectin_lyase_fold/virulence"/>
</dbReference>
<reference evidence="1" key="3">
    <citation type="submission" date="2019-09" db="EMBL/GenBank/DDBJ databases">
        <authorList>
            <person name="Zhang D.-C."/>
        </authorList>
    </citation>
    <scope>NUCLEOTIDE SEQUENCE</scope>
    <source>
        <strain evidence="1">RU-4-M-4</strain>
    </source>
</reference>
<comment type="caution">
    <text evidence="1">The sequence shown here is derived from an EMBL/GenBank/DDBJ whole genome shotgun (WGS) entry which is preliminary data.</text>
</comment>